<dbReference type="Pfam" id="PF00582">
    <property type="entry name" value="Usp"/>
    <property type="match status" value="1"/>
</dbReference>
<keyword evidence="3" id="KW-1185">Reference proteome</keyword>
<dbReference type="InterPro" id="IPR006016">
    <property type="entry name" value="UspA"/>
</dbReference>
<evidence type="ECO:0000313" key="3">
    <source>
        <dbReference type="Proteomes" id="UP000321567"/>
    </source>
</evidence>
<reference evidence="2 3" key="1">
    <citation type="submission" date="2019-07" db="EMBL/GenBank/DDBJ databases">
        <title>Whole genome shotgun sequence of Rhodospirillum oryzae NBRC 107573.</title>
        <authorList>
            <person name="Hosoyama A."/>
            <person name="Uohara A."/>
            <person name="Ohji S."/>
            <person name="Ichikawa N."/>
        </authorList>
    </citation>
    <scope>NUCLEOTIDE SEQUENCE [LARGE SCALE GENOMIC DNA]</scope>
    <source>
        <strain evidence="2 3">NBRC 107573</strain>
    </source>
</reference>
<protein>
    <submittedName>
        <fullName evidence="2">Universal stress protein</fullName>
    </submittedName>
</protein>
<accession>A0A512H9A7</accession>
<dbReference type="OrthoDB" id="9813682at2"/>
<dbReference type="SUPFAM" id="SSF52402">
    <property type="entry name" value="Adenine nucleotide alpha hydrolases-like"/>
    <property type="match status" value="1"/>
</dbReference>
<dbReference type="Proteomes" id="UP000321567">
    <property type="component" value="Unassembled WGS sequence"/>
</dbReference>
<feature type="domain" description="UspA" evidence="1">
    <location>
        <begin position="23"/>
        <end position="133"/>
    </location>
</feature>
<dbReference type="Gene3D" id="3.40.50.620">
    <property type="entry name" value="HUPs"/>
    <property type="match status" value="1"/>
</dbReference>
<organism evidence="2 3">
    <name type="scientific">Pararhodospirillum oryzae</name>
    <dbReference type="NCBI Taxonomy" id="478448"/>
    <lineage>
        <taxon>Bacteria</taxon>
        <taxon>Pseudomonadati</taxon>
        <taxon>Pseudomonadota</taxon>
        <taxon>Alphaproteobacteria</taxon>
        <taxon>Rhodospirillales</taxon>
        <taxon>Rhodospirillaceae</taxon>
        <taxon>Pararhodospirillum</taxon>
    </lineage>
</organism>
<gene>
    <name evidence="2" type="ORF">ROR02_21110</name>
</gene>
<sequence length="173" mass="18618">MLVLPEVPKVDPCPDRQTAGDNRTFLVVVDETTELRAALRFAARRAQGTGGRVALVSVAQPPDVGPWMFVDSLMREEARSKAEQMLQRSASIIQSIDGEAPVLHVREGEMLAEVLALIDEDPSISILVLATAADDEDPGPLVRALTGRQAGRIRVPVTLVPGCLTDSEIDVLT</sequence>
<evidence type="ECO:0000259" key="1">
    <source>
        <dbReference type="Pfam" id="PF00582"/>
    </source>
</evidence>
<dbReference type="EMBL" id="BJZO01000055">
    <property type="protein sequence ID" value="GEO81980.1"/>
    <property type="molecule type" value="Genomic_DNA"/>
</dbReference>
<proteinExistence type="predicted"/>
<name>A0A512H9A7_9PROT</name>
<evidence type="ECO:0000313" key="2">
    <source>
        <dbReference type="EMBL" id="GEO81980.1"/>
    </source>
</evidence>
<dbReference type="InterPro" id="IPR014729">
    <property type="entry name" value="Rossmann-like_a/b/a_fold"/>
</dbReference>
<comment type="caution">
    <text evidence="2">The sequence shown here is derived from an EMBL/GenBank/DDBJ whole genome shotgun (WGS) entry which is preliminary data.</text>
</comment>
<dbReference type="AlphaFoldDB" id="A0A512H9A7"/>
<dbReference type="RefSeq" id="WP_147163995.1">
    <property type="nucleotide sequence ID" value="NZ_BJZO01000055.1"/>
</dbReference>